<comment type="caution">
    <text evidence="1">The sequence shown here is derived from an EMBL/GenBank/DDBJ whole genome shotgun (WGS) entry which is preliminary data.</text>
</comment>
<keyword evidence="2" id="KW-1185">Reference proteome</keyword>
<protein>
    <submittedName>
        <fullName evidence="1">Uncharacterized protein</fullName>
    </submittedName>
</protein>
<sequence>MCHCDHRNLMCQQQNIRHGSKKLYPPQHWLSNLLALSKQSLAFSSRPRKWILCQTILLTLVGKCSHGNHSTNHLGHDVYPATPFATQNIVIISLLQGDQNSEQDERNHTALSYSRDPNYLLSKRAFFQVFPYAQNDHDSWEEYVSDGSLGFSLSAKYTMVDLVNST</sequence>
<dbReference type="Proteomes" id="UP001060085">
    <property type="component" value="Linkage Group LG04"/>
</dbReference>
<evidence type="ECO:0000313" key="2">
    <source>
        <dbReference type="Proteomes" id="UP001060085"/>
    </source>
</evidence>
<name>A0ACC0B4N8_CATRO</name>
<evidence type="ECO:0000313" key="1">
    <source>
        <dbReference type="EMBL" id="KAI5667599.1"/>
    </source>
</evidence>
<dbReference type="EMBL" id="CM044704">
    <property type="protein sequence ID" value="KAI5667599.1"/>
    <property type="molecule type" value="Genomic_DNA"/>
</dbReference>
<proteinExistence type="predicted"/>
<gene>
    <name evidence="1" type="ORF">M9H77_17452</name>
</gene>
<organism evidence="1 2">
    <name type="scientific">Catharanthus roseus</name>
    <name type="common">Madagascar periwinkle</name>
    <name type="synonym">Vinca rosea</name>
    <dbReference type="NCBI Taxonomy" id="4058"/>
    <lineage>
        <taxon>Eukaryota</taxon>
        <taxon>Viridiplantae</taxon>
        <taxon>Streptophyta</taxon>
        <taxon>Embryophyta</taxon>
        <taxon>Tracheophyta</taxon>
        <taxon>Spermatophyta</taxon>
        <taxon>Magnoliopsida</taxon>
        <taxon>eudicotyledons</taxon>
        <taxon>Gunneridae</taxon>
        <taxon>Pentapetalae</taxon>
        <taxon>asterids</taxon>
        <taxon>lamiids</taxon>
        <taxon>Gentianales</taxon>
        <taxon>Apocynaceae</taxon>
        <taxon>Rauvolfioideae</taxon>
        <taxon>Vinceae</taxon>
        <taxon>Catharanthinae</taxon>
        <taxon>Catharanthus</taxon>
    </lineage>
</organism>
<accession>A0ACC0B4N8</accession>
<reference evidence="2" key="1">
    <citation type="journal article" date="2023" name="Nat. Plants">
        <title>Single-cell RNA sequencing provides a high-resolution roadmap for understanding the multicellular compartmentation of specialized metabolism.</title>
        <authorList>
            <person name="Sun S."/>
            <person name="Shen X."/>
            <person name="Li Y."/>
            <person name="Li Y."/>
            <person name="Wang S."/>
            <person name="Li R."/>
            <person name="Zhang H."/>
            <person name="Shen G."/>
            <person name="Guo B."/>
            <person name="Wei J."/>
            <person name="Xu J."/>
            <person name="St-Pierre B."/>
            <person name="Chen S."/>
            <person name="Sun C."/>
        </authorList>
    </citation>
    <scope>NUCLEOTIDE SEQUENCE [LARGE SCALE GENOMIC DNA]</scope>
</reference>